<feature type="region of interest" description="Disordered" evidence="1">
    <location>
        <begin position="318"/>
        <end position="498"/>
    </location>
</feature>
<feature type="region of interest" description="Disordered" evidence="1">
    <location>
        <begin position="515"/>
        <end position="544"/>
    </location>
</feature>
<evidence type="ECO:0000256" key="1">
    <source>
        <dbReference type="SAM" id="MobiDB-lite"/>
    </source>
</evidence>
<gene>
    <name evidence="3" type="ORF">BCR39DRAFT_278855</name>
</gene>
<organism evidence="3 4">
    <name type="scientific">Naematelia encephala</name>
    <dbReference type="NCBI Taxonomy" id="71784"/>
    <lineage>
        <taxon>Eukaryota</taxon>
        <taxon>Fungi</taxon>
        <taxon>Dikarya</taxon>
        <taxon>Basidiomycota</taxon>
        <taxon>Agaricomycotina</taxon>
        <taxon>Tremellomycetes</taxon>
        <taxon>Tremellales</taxon>
        <taxon>Naemateliaceae</taxon>
        <taxon>Naematelia</taxon>
    </lineage>
</organism>
<name>A0A1Y2ATH7_9TREE</name>
<keyword evidence="4" id="KW-1185">Reference proteome</keyword>
<feature type="compositionally biased region" description="Basic residues" evidence="1">
    <location>
        <begin position="318"/>
        <end position="328"/>
    </location>
</feature>
<feature type="compositionally biased region" description="Pro residues" evidence="1">
    <location>
        <begin position="404"/>
        <end position="415"/>
    </location>
</feature>
<dbReference type="InParanoid" id="A0A1Y2ATH7"/>
<feature type="compositionally biased region" description="Low complexity" evidence="1">
    <location>
        <begin position="419"/>
        <end position="435"/>
    </location>
</feature>
<protein>
    <recommendedName>
        <fullName evidence="5">Transmembrane protein</fullName>
    </recommendedName>
</protein>
<feature type="region of interest" description="Disordered" evidence="1">
    <location>
        <begin position="662"/>
        <end position="691"/>
    </location>
</feature>
<feature type="region of interest" description="Disordered" evidence="1">
    <location>
        <begin position="619"/>
        <end position="647"/>
    </location>
</feature>
<reference evidence="3 4" key="1">
    <citation type="submission" date="2016-07" db="EMBL/GenBank/DDBJ databases">
        <title>Pervasive Adenine N6-methylation of Active Genes in Fungi.</title>
        <authorList>
            <consortium name="DOE Joint Genome Institute"/>
            <person name="Mondo S.J."/>
            <person name="Dannebaum R.O."/>
            <person name="Kuo R.C."/>
            <person name="Labutti K."/>
            <person name="Haridas S."/>
            <person name="Kuo A."/>
            <person name="Salamov A."/>
            <person name="Ahrendt S.R."/>
            <person name="Lipzen A."/>
            <person name="Sullivan W."/>
            <person name="Andreopoulos W.B."/>
            <person name="Clum A."/>
            <person name="Lindquist E."/>
            <person name="Daum C."/>
            <person name="Ramamoorthy G.K."/>
            <person name="Gryganskyi A."/>
            <person name="Culley D."/>
            <person name="Magnuson J.K."/>
            <person name="James T.Y."/>
            <person name="O'Malley M.A."/>
            <person name="Stajich J.E."/>
            <person name="Spatafora J.W."/>
            <person name="Visel A."/>
            <person name="Grigoriev I.V."/>
        </authorList>
    </citation>
    <scope>NUCLEOTIDE SEQUENCE [LARGE SCALE GENOMIC DNA]</scope>
    <source>
        <strain evidence="3 4">68-887.2</strain>
    </source>
</reference>
<feature type="compositionally biased region" description="Polar residues" evidence="1">
    <location>
        <begin position="441"/>
        <end position="454"/>
    </location>
</feature>
<keyword evidence="2" id="KW-1133">Transmembrane helix</keyword>
<feature type="compositionally biased region" description="Basic and acidic residues" evidence="1">
    <location>
        <begin position="679"/>
        <end position="691"/>
    </location>
</feature>
<feature type="region of interest" description="Disordered" evidence="1">
    <location>
        <begin position="557"/>
        <end position="588"/>
    </location>
</feature>
<accession>A0A1Y2ATH7</accession>
<evidence type="ECO:0000256" key="2">
    <source>
        <dbReference type="SAM" id="Phobius"/>
    </source>
</evidence>
<feature type="region of interest" description="Disordered" evidence="1">
    <location>
        <begin position="36"/>
        <end position="89"/>
    </location>
</feature>
<feature type="transmembrane region" description="Helical" evidence="2">
    <location>
        <begin position="227"/>
        <end position="249"/>
    </location>
</feature>
<evidence type="ECO:0000313" key="3">
    <source>
        <dbReference type="EMBL" id="ORY25851.1"/>
    </source>
</evidence>
<proteinExistence type="predicted"/>
<feature type="compositionally biased region" description="Basic residues" evidence="1">
    <location>
        <begin position="78"/>
        <end position="89"/>
    </location>
</feature>
<comment type="caution">
    <text evidence="3">The sequence shown here is derived from an EMBL/GenBank/DDBJ whole genome shotgun (WGS) entry which is preliminary data.</text>
</comment>
<dbReference type="OrthoDB" id="2575575at2759"/>
<feature type="compositionally biased region" description="Acidic residues" evidence="1">
    <location>
        <begin position="669"/>
        <end position="678"/>
    </location>
</feature>
<dbReference type="AlphaFoldDB" id="A0A1Y2ATH7"/>
<evidence type="ECO:0000313" key="4">
    <source>
        <dbReference type="Proteomes" id="UP000193986"/>
    </source>
</evidence>
<dbReference type="EMBL" id="MCFC01000053">
    <property type="protein sequence ID" value="ORY25851.1"/>
    <property type="molecule type" value="Genomic_DNA"/>
</dbReference>
<sequence length="713" mass="77775">MNWDPIYHETEKGIGVESLHLTSMAAGPSSITLDDLERMESDSELMLSTHPNSSHPRKASSSSSSSSVSSQELDGRDTRRRPRRRHFHTPKTLVLAQLLAVAVPTAYAAPPPTRRQARAVPTPTFQPRTRIAYPVTTPPISSVTSLPMTLDERRLPYVLTQLDDGSWSKIDNAWSLYGRQAGNTEKQLDGDAVATSISASATFAVADALPTGWGATSSRTSIYRIPLIAVASCVLAVVIVVITICITLNRRKAHRKAKRQAERLRRKALLAAGLTEESVNGSAAEAAFKEKLAELEKQHRSKKRGKESSFVRTKVKRWNAGLRRRRKPKGGDGDEDGDSPQLTIEVIESKTDEIIEVPTTELRRQSTESVRSTPSAESARPSSERSSDSTPTSHHRDSDEAEPPRPNGPYFPPAYRPASVRSLRVPSAPSPSASSHDNDADTSSAPSANITEKTTAPGYYPAPATEESELALAVASRSDGKQRMPASELENDQETAVHMRHIATDDKLVLEQMRLGASEPPRVSPTDESGESGPSAPHVEVDEQGFERVDVEHLTTRSAAAEPSLVHPDIPAPPPLVTQRSFRDVPAPPQLVTQRSFQRISMDEHDVGTHEQLDALQLLPSAPPGNLGSNAPSAPPLALDQDDEEEGVAPVASAPLLNMYGEHLSEEGIQGEEDVNDNDTDRMREEEGDTHVEERIRAEVVLPRPVFLPRYEP</sequence>
<feature type="compositionally biased region" description="Low complexity" evidence="1">
    <location>
        <begin position="371"/>
        <end position="381"/>
    </location>
</feature>
<keyword evidence="2" id="KW-0472">Membrane</keyword>
<evidence type="ECO:0008006" key="5">
    <source>
        <dbReference type="Google" id="ProtNLM"/>
    </source>
</evidence>
<keyword evidence="2" id="KW-0812">Transmembrane</keyword>
<dbReference type="Proteomes" id="UP000193986">
    <property type="component" value="Unassembled WGS sequence"/>
</dbReference>
<feature type="compositionally biased region" description="Low complexity" evidence="1">
    <location>
        <begin position="60"/>
        <end position="70"/>
    </location>
</feature>